<evidence type="ECO:0000256" key="5">
    <source>
        <dbReference type="ARBA" id="ARBA00022516"/>
    </source>
</evidence>
<dbReference type="GO" id="GO:0009245">
    <property type="term" value="P:lipid A biosynthetic process"/>
    <property type="evidence" value="ECO:0007669"/>
    <property type="project" value="UniProtKB-UniRule"/>
</dbReference>
<proteinExistence type="inferred from homology"/>
<feature type="binding site" evidence="13">
    <location>
        <begin position="53"/>
        <end position="60"/>
    </location>
    <ligand>
        <name>ATP</name>
        <dbReference type="ChEBI" id="CHEBI:30616"/>
    </ligand>
</feature>
<evidence type="ECO:0000256" key="4">
    <source>
        <dbReference type="ARBA" id="ARBA00016436"/>
    </source>
</evidence>
<evidence type="ECO:0000313" key="14">
    <source>
        <dbReference type="EMBL" id="EGJ50401.1"/>
    </source>
</evidence>
<dbReference type="RefSeq" id="WP_014260146.1">
    <property type="nucleotide sequence ID" value="NC_016629.1"/>
</dbReference>
<dbReference type="GO" id="GO:0009244">
    <property type="term" value="P:lipopolysaccharide core region biosynthetic process"/>
    <property type="evidence" value="ECO:0007669"/>
    <property type="project" value="TreeGrafter"/>
</dbReference>
<keyword evidence="15" id="KW-1185">Reference proteome</keyword>
<dbReference type="EMBL" id="CP003221">
    <property type="protein sequence ID" value="EGJ50401.1"/>
    <property type="molecule type" value="Genomic_DNA"/>
</dbReference>
<sequence>MSSLPALQTSLAPILWPLGKAYALAMRLRERRWLKGSDRWRPPAPCISVGNISMGGSGKTPLCDWLLGWATDRGLTPVVLTRGYKAKPLHLPYVVEPSSSPDQAGDEPLLLAQAHPDARVVVDPVRVRSGAYTWERYHPDLFVLDDGFQHLAVERDLDLVLLHPDDLTTGWNRVFPAGMWREGKAALGRASAFCIKVSSPAFAMLRPAIEQHLAELGKPVFPFEIKPQAVVSLTGGERFADLGGRPYLLATGVGAPSQVADTATAYLGHAPAEVMAFPDHHAFTAADVQRMLERARALSCPRVLVTPKDAVKLRNLATPEFVTFELSLAFGLGLFSTQTLPQFIEHFWNSRQSGVNELEKPATN</sequence>
<comment type="catalytic activity">
    <reaction evidence="13">
        <text>a lipid A disaccharide + ATP = a lipid IVA + ADP + H(+)</text>
        <dbReference type="Rhea" id="RHEA:67840"/>
        <dbReference type="ChEBI" id="CHEBI:15378"/>
        <dbReference type="ChEBI" id="CHEBI:30616"/>
        <dbReference type="ChEBI" id="CHEBI:176343"/>
        <dbReference type="ChEBI" id="CHEBI:176425"/>
        <dbReference type="ChEBI" id="CHEBI:456216"/>
        <dbReference type="EC" id="2.7.1.130"/>
    </reaction>
</comment>
<organism evidence="14 15">
    <name type="scientific">Desulfocurvibacter africanus subsp. africanus str. Walvis Bay</name>
    <dbReference type="NCBI Taxonomy" id="690850"/>
    <lineage>
        <taxon>Bacteria</taxon>
        <taxon>Pseudomonadati</taxon>
        <taxon>Thermodesulfobacteriota</taxon>
        <taxon>Desulfovibrionia</taxon>
        <taxon>Desulfovibrionales</taxon>
        <taxon>Desulfovibrionaceae</taxon>
        <taxon>Desulfocurvibacter</taxon>
    </lineage>
</organism>
<evidence type="ECO:0000256" key="7">
    <source>
        <dbReference type="ARBA" id="ARBA00022679"/>
    </source>
</evidence>
<dbReference type="KEGG" id="daf:Desaf_2072"/>
<evidence type="ECO:0000256" key="10">
    <source>
        <dbReference type="ARBA" id="ARBA00022840"/>
    </source>
</evidence>
<evidence type="ECO:0000313" key="15">
    <source>
        <dbReference type="Proteomes" id="UP000007844"/>
    </source>
</evidence>
<dbReference type="SUPFAM" id="SSF52540">
    <property type="entry name" value="P-loop containing nucleoside triphosphate hydrolases"/>
    <property type="match status" value="1"/>
</dbReference>
<keyword evidence="5 13" id="KW-0444">Lipid biosynthesis</keyword>
<evidence type="ECO:0000256" key="1">
    <source>
        <dbReference type="ARBA" id="ARBA00002274"/>
    </source>
</evidence>
<name>F3Z3M9_DESAF</name>
<dbReference type="EC" id="2.7.1.130" evidence="3 13"/>
<dbReference type="STRING" id="690850.Desaf_2072"/>
<dbReference type="AlphaFoldDB" id="F3Z3M9"/>
<protein>
    <recommendedName>
        <fullName evidence="4 13">Tetraacyldisaccharide 4'-kinase</fullName>
        <ecNumber evidence="3 13">2.7.1.130</ecNumber>
    </recommendedName>
    <alternativeName>
        <fullName evidence="12 13">Lipid A 4'-kinase</fullName>
    </alternativeName>
</protein>
<dbReference type="PANTHER" id="PTHR42724:SF1">
    <property type="entry name" value="TETRAACYLDISACCHARIDE 4'-KINASE, MITOCHONDRIAL-RELATED"/>
    <property type="match status" value="1"/>
</dbReference>
<evidence type="ECO:0000256" key="3">
    <source>
        <dbReference type="ARBA" id="ARBA00012071"/>
    </source>
</evidence>
<dbReference type="NCBIfam" id="TIGR00682">
    <property type="entry name" value="lpxK"/>
    <property type="match status" value="1"/>
</dbReference>
<evidence type="ECO:0000256" key="9">
    <source>
        <dbReference type="ARBA" id="ARBA00022777"/>
    </source>
</evidence>
<dbReference type="GO" id="GO:0009029">
    <property type="term" value="F:lipid-A 4'-kinase activity"/>
    <property type="evidence" value="ECO:0007669"/>
    <property type="project" value="UniProtKB-UniRule"/>
</dbReference>
<comment type="pathway">
    <text evidence="2 13">Glycolipid biosynthesis; lipid IV(A) biosynthesis; lipid IV(A) from (3R)-3-hydroxytetradecanoyl-[acyl-carrier-protein] and UDP-N-acetyl-alpha-D-glucosamine: step 6/6.</text>
</comment>
<comment type="similarity">
    <text evidence="13">Belongs to the LpxK family.</text>
</comment>
<dbReference type="GO" id="GO:0005886">
    <property type="term" value="C:plasma membrane"/>
    <property type="evidence" value="ECO:0007669"/>
    <property type="project" value="TreeGrafter"/>
</dbReference>
<dbReference type="GO" id="GO:0005524">
    <property type="term" value="F:ATP binding"/>
    <property type="evidence" value="ECO:0007669"/>
    <property type="project" value="UniProtKB-UniRule"/>
</dbReference>
<dbReference type="HAMAP" id="MF_00409">
    <property type="entry name" value="LpxK"/>
    <property type="match status" value="1"/>
</dbReference>
<dbReference type="Proteomes" id="UP000007844">
    <property type="component" value="Chromosome"/>
</dbReference>
<evidence type="ECO:0000256" key="12">
    <source>
        <dbReference type="ARBA" id="ARBA00029757"/>
    </source>
</evidence>
<dbReference type="PANTHER" id="PTHR42724">
    <property type="entry name" value="TETRAACYLDISACCHARIDE 4'-KINASE"/>
    <property type="match status" value="1"/>
</dbReference>
<gene>
    <name evidence="13" type="primary">lpxK</name>
    <name evidence="14" type="ORF">Desaf_2072</name>
</gene>
<dbReference type="UniPathway" id="UPA00359">
    <property type="reaction ID" value="UER00482"/>
</dbReference>
<dbReference type="eggNOG" id="COG1663">
    <property type="taxonomic scope" value="Bacteria"/>
</dbReference>
<dbReference type="HOGENOM" id="CLU_038816_6_1_7"/>
<keyword evidence="8 13" id="KW-0547">Nucleotide-binding</keyword>
<dbReference type="InterPro" id="IPR003758">
    <property type="entry name" value="LpxK"/>
</dbReference>
<keyword evidence="6 13" id="KW-0441">Lipid A biosynthesis</keyword>
<keyword evidence="10 13" id="KW-0067">ATP-binding</keyword>
<dbReference type="InterPro" id="IPR027417">
    <property type="entry name" value="P-loop_NTPase"/>
</dbReference>
<evidence type="ECO:0000256" key="2">
    <source>
        <dbReference type="ARBA" id="ARBA00004870"/>
    </source>
</evidence>
<evidence type="ECO:0000256" key="8">
    <source>
        <dbReference type="ARBA" id="ARBA00022741"/>
    </source>
</evidence>
<evidence type="ECO:0000256" key="13">
    <source>
        <dbReference type="HAMAP-Rule" id="MF_00409"/>
    </source>
</evidence>
<dbReference type="Pfam" id="PF02606">
    <property type="entry name" value="LpxK"/>
    <property type="match status" value="1"/>
</dbReference>
<comment type="function">
    <text evidence="1 13">Transfers the gamma-phosphate of ATP to the 4'-position of a tetraacyldisaccharide 1-phosphate intermediate (termed DS-1-P) to form tetraacyldisaccharide 1,4'-bis-phosphate (lipid IVA).</text>
</comment>
<keyword evidence="11 13" id="KW-0443">Lipid metabolism</keyword>
<keyword evidence="9 13" id="KW-0418">Kinase</keyword>
<keyword evidence="7 13" id="KW-0808">Transferase</keyword>
<accession>F3Z3M9</accession>
<evidence type="ECO:0000256" key="6">
    <source>
        <dbReference type="ARBA" id="ARBA00022556"/>
    </source>
</evidence>
<reference evidence="14 15" key="1">
    <citation type="journal article" date="2011" name="J. Bacteriol.">
        <title>Genome sequence of the mercury-methylating and pleomorphic Desulfovibrio africanus Strain Walvis Bay.</title>
        <authorList>
            <person name="Brown S.D."/>
            <person name="Wall J.D."/>
            <person name="Kucken A.M."/>
            <person name="Gilmour C.C."/>
            <person name="Podar M."/>
            <person name="Brandt C.C."/>
            <person name="Teshima H."/>
            <person name="Detter J.C."/>
            <person name="Han C.S."/>
            <person name="Land M.L."/>
            <person name="Lucas S."/>
            <person name="Han J."/>
            <person name="Pennacchio L."/>
            <person name="Nolan M."/>
            <person name="Pitluck S."/>
            <person name="Woyke T."/>
            <person name="Goodwin L."/>
            <person name="Palumbo A.V."/>
            <person name="Elias D.A."/>
        </authorList>
    </citation>
    <scope>NUCLEOTIDE SEQUENCE [LARGE SCALE GENOMIC DNA]</scope>
    <source>
        <strain evidence="14 15">Walvis Bay</strain>
    </source>
</reference>
<evidence type="ECO:0000256" key="11">
    <source>
        <dbReference type="ARBA" id="ARBA00023098"/>
    </source>
</evidence>